<dbReference type="AlphaFoldDB" id="A0AAU9J3P0"/>
<proteinExistence type="predicted"/>
<keyword evidence="3" id="KW-0863">Zinc-finger</keyword>
<dbReference type="EMBL" id="CAJZBQ010000025">
    <property type="protein sequence ID" value="CAG9320544.1"/>
    <property type="molecule type" value="Genomic_DNA"/>
</dbReference>
<evidence type="ECO:0000313" key="8">
    <source>
        <dbReference type="EMBL" id="CAG9320544.1"/>
    </source>
</evidence>
<evidence type="ECO:0000313" key="9">
    <source>
        <dbReference type="Proteomes" id="UP001162131"/>
    </source>
</evidence>
<dbReference type="Pfam" id="PF08600">
    <property type="entry name" value="NuBaID_C"/>
    <property type="match status" value="1"/>
</dbReference>
<dbReference type="GO" id="GO:0008270">
    <property type="term" value="F:zinc ion binding"/>
    <property type="evidence" value="ECO:0007669"/>
    <property type="project" value="UniProtKB-KW"/>
</dbReference>
<dbReference type="PANTHER" id="PTHR15835:SF6">
    <property type="entry name" value="ZINC FINGER C3HC-TYPE PROTEIN 1"/>
    <property type="match status" value="1"/>
</dbReference>
<keyword evidence="4" id="KW-0862">Zinc</keyword>
<evidence type="ECO:0000256" key="4">
    <source>
        <dbReference type="ARBA" id="ARBA00022833"/>
    </source>
</evidence>
<dbReference type="InterPro" id="IPR013909">
    <property type="entry name" value="NuBaID_C"/>
</dbReference>
<keyword evidence="2" id="KW-0479">Metal-binding</keyword>
<dbReference type="GO" id="GO:0005634">
    <property type="term" value="C:nucleus"/>
    <property type="evidence" value="ECO:0007669"/>
    <property type="project" value="UniProtKB-SubCell"/>
</dbReference>
<dbReference type="Pfam" id="PF07967">
    <property type="entry name" value="zf-C3HC"/>
    <property type="match status" value="1"/>
</dbReference>
<comment type="caution">
    <text evidence="8">The sequence shown here is derived from an EMBL/GenBank/DDBJ whole genome shotgun (WGS) entry which is preliminary data.</text>
</comment>
<name>A0AAU9J3P0_9CILI</name>
<evidence type="ECO:0000256" key="5">
    <source>
        <dbReference type="ARBA" id="ARBA00023242"/>
    </source>
</evidence>
<keyword evidence="9" id="KW-1185">Reference proteome</keyword>
<dbReference type="Proteomes" id="UP001162131">
    <property type="component" value="Unassembled WGS sequence"/>
</dbReference>
<feature type="domain" description="NuBaID C-terminal" evidence="7">
    <location>
        <begin position="133"/>
        <end position="227"/>
    </location>
</feature>
<gene>
    <name evidence="8" type="ORF">BSTOLATCC_MIC26458</name>
</gene>
<feature type="domain" description="C3HC-type" evidence="6">
    <location>
        <begin position="7"/>
        <end position="53"/>
    </location>
</feature>
<sequence>MELGVARRLGTFHIKTWHGNTIDINPVECAKLGYINAAENELLCEECGVRIINPDSWYQIMESHAKGCKMRRFEMFDYEKILAFQEEEFIRRVESFREWQLFPILNFSVFGEADNEIWSRFFKEFPIIEIDKALALFGFSAKDTEISCKLCGIKTKLPEYTIKVGKVINSSSQRDSIGINQQFDLVKAHRFYCPFINDLTVSDLSYLSTAPKSLNFGWRFLLSKLTSNRPNIDFILSSTAKNLEAHRSLLNSFW</sequence>
<accession>A0AAU9J3P0</accession>
<reference evidence="8" key="1">
    <citation type="submission" date="2021-09" db="EMBL/GenBank/DDBJ databases">
        <authorList>
            <consortium name="AG Swart"/>
            <person name="Singh M."/>
            <person name="Singh A."/>
            <person name="Seah K."/>
            <person name="Emmerich C."/>
        </authorList>
    </citation>
    <scope>NUCLEOTIDE SEQUENCE</scope>
    <source>
        <strain evidence="8">ATCC30299</strain>
    </source>
</reference>
<dbReference type="InterPro" id="IPR012935">
    <property type="entry name" value="NuBaID_N"/>
</dbReference>
<comment type="subcellular location">
    <subcellularLocation>
        <location evidence="1">Nucleus</location>
    </subcellularLocation>
</comment>
<evidence type="ECO:0000256" key="2">
    <source>
        <dbReference type="ARBA" id="ARBA00022723"/>
    </source>
</evidence>
<keyword evidence="5" id="KW-0539">Nucleus</keyword>
<evidence type="ECO:0000256" key="3">
    <source>
        <dbReference type="ARBA" id="ARBA00022771"/>
    </source>
</evidence>
<organism evidence="8 9">
    <name type="scientific">Blepharisma stoltei</name>
    <dbReference type="NCBI Taxonomy" id="1481888"/>
    <lineage>
        <taxon>Eukaryota</taxon>
        <taxon>Sar</taxon>
        <taxon>Alveolata</taxon>
        <taxon>Ciliophora</taxon>
        <taxon>Postciliodesmatophora</taxon>
        <taxon>Heterotrichea</taxon>
        <taxon>Heterotrichida</taxon>
        <taxon>Blepharismidae</taxon>
        <taxon>Blepharisma</taxon>
    </lineage>
</organism>
<evidence type="ECO:0000259" key="7">
    <source>
        <dbReference type="Pfam" id="PF08600"/>
    </source>
</evidence>
<dbReference type="PANTHER" id="PTHR15835">
    <property type="entry name" value="NUCLEAR-INTERACTING PARTNER OF ALK"/>
    <property type="match status" value="1"/>
</dbReference>
<evidence type="ECO:0000259" key="6">
    <source>
        <dbReference type="Pfam" id="PF07967"/>
    </source>
</evidence>
<protein>
    <submittedName>
        <fullName evidence="8">Uncharacterized protein</fullName>
    </submittedName>
</protein>
<evidence type="ECO:0000256" key="1">
    <source>
        <dbReference type="ARBA" id="ARBA00004123"/>
    </source>
</evidence>